<name>A0A1R1X4M6_9FUNG</name>
<sequence length="127" mass="15035">MAVEVIFDFLQPYKNKFPNIEILYGLAIWNIFRAKTEAALANTILPAEDIFVRWKNDLIEKITRDSRYPKKRDTWNKIKTHWFSIEPGGRLPLTIVNSIPHCLFLQNFSLNIYSNFKSIFYTVIHNK</sequence>
<reference evidence="2" key="1">
    <citation type="submission" date="2017-01" db="EMBL/GenBank/DDBJ databases">
        <authorList>
            <person name="Wang Y."/>
            <person name="White M."/>
            <person name="Kvist S."/>
            <person name="Moncalvo J.-M."/>
        </authorList>
    </citation>
    <scope>NUCLEOTIDE SEQUENCE [LARGE SCALE GENOMIC DNA]</scope>
    <source>
        <strain evidence="2">ID-206-W2</strain>
    </source>
</reference>
<evidence type="ECO:0000313" key="1">
    <source>
        <dbReference type="EMBL" id="OMJ09583.1"/>
    </source>
</evidence>
<keyword evidence="2" id="KW-1185">Reference proteome</keyword>
<evidence type="ECO:0000313" key="2">
    <source>
        <dbReference type="Proteomes" id="UP000187429"/>
    </source>
</evidence>
<dbReference type="Proteomes" id="UP000187429">
    <property type="component" value="Unassembled WGS sequence"/>
</dbReference>
<accession>A0A1R1X4M6</accession>
<organism evidence="1 2">
    <name type="scientific">Smittium culicis</name>
    <dbReference type="NCBI Taxonomy" id="133412"/>
    <lineage>
        <taxon>Eukaryota</taxon>
        <taxon>Fungi</taxon>
        <taxon>Fungi incertae sedis</taxon>
        <taxon>Zoopagomycota</taxon>
        <taxon>Kickxellomycotina</taxon>
        <taxon>Harpellomycetes</taxon>
        <taxon>Harpellales</taxon>
        <taxon>Legeriomycetaceae</taxon>
        <taxon>Smittium</taxon>
    </lineage>
</organism>
<dbReference type="AlphaFoldDB" id="A0A1R1X4M6"/>
<dbReference type="OrthoDB" id="5522521at2759"/>
<protein>
    <submittedName>
        <fullName evidence="1">Uncharacterized protein</fullName>
    </submittedName>
</protein>
<proteinExistence type="predicted"/>
<comment type="caution">
    <text evidence="1">The sequence shown here is derived from an EMBL/GenBank/DDBJ whole genome shotgun (WGS) entry which is preliminary data.</text>
</comment>
<gene>
    <name evidence="1" type="ORF">AYI69_g10599</name>
</gene>
<dbReference type="EMBL" id="LSSM01006990">
    <property type="protein sequence ID" value="OMJ09583.1"/>
    <property type="molecule type" value="Genomic_DNA"/>
</dbReference>